<gene>
    <name evidence="1" type="ORF">H8E19_05840</name>
</gene>
<evidence type="ECO:0000313" key="2">
    <source>
        <dbReference type="Proteomes" id="UP000650524"/>
    </source>
</evidence>
<evidence type="ECO:0000313" key="1">
    <source>
        <dbReference type="EMBL" id="MBC8176908.1"/>
    </source>
</evidence>
<dbReference type="EMBL" id="JACNJD010000174">
    <property type="protein sequence ID" value="MBC8176908.1"/>
    <property type="molecule type" value="Genomic_DNA"/>
</dbReference>
<proteinExistence type="predicted"/>
<comment type="caution">
    <text evidence="1">The sequence shown here is derived from an EMBL/GenBank/DDBJ whole genome shotgun (WGS) entry which is preliminary data.</text>
</comment>
<organism evidence="1 2">
    <name type="scientific">Candidatus Desulfacyla euxinica</name>
    <dbReference type="NCBI Taxonomy" id="2841693"/>
    <lineage>
        <taxon>Bacteria</taxon>
        <taxon>Deltaproteobacteria</taxon>
        <taxon>Candidatus Desulfacyla</taxon>
    </lineage>
</organism>
<evidence type="ECO:0008006" key="3">
    <source>
        <dbReference type="Google" id="ProtNLM"/>
    </source>
</evidence>
<dbReference type="AlphaFoldDB" id="A0A8J6MXJ7"/>
<reference evidence="1 2" key="1">
    <citation type="submission" date="2020-08" db="EMBL/GenBank/DDBJ databases">
        <title>Bridging the membrane lipid divide: bacteria of the FCB group superphylum have the potential to synthesize archaeal ether lipids.</title>
        <authorList>
            <person name="Villanueva L."/>
            <person name="Von Meijenfeldt F.A.B."/>
            <person name="Westbye A.B."/>
            <person name="Yadav S."/>
            <person name="Hopmans E.C."/>
            <person name="Dutilh B.E."/>
            <person name="Sinninghe Damste J.S."/>
        </authorList>
    </citation>
    <scope>NUCLEOTIDE SEQUENCE [LARGE SCALE GENOMIC DNA]</scope>
    <source>
        <strain evidence="1">NIOZ-UU27</strain>
    </source>
</reference>
<dbReference type="Proteomes" id="UP000650524">
    <property type="component" value="Unassembled WGS sequence"/>
</dbReference>
<sequence length="82" mass="9464">MENYKKAATLDNHFEAQLLESVLRERDIPHLMRSYHDTAFDGLFQTQKGWGYVSAPQGYLDEIMEILSDLRQNDASSIVESE</sequence>
<accession>A0A8J6MXJ7</accession>
<name>A0A8J6MXJ7_9DELT</name>
<protein>
    <recommendedName>
        <fullName evidence="3">DUF2007 domain-containing protein</fullName>
    </recommendedName>
</protein>